<dbReference type="AlphaFoldDB" id="A0A914CG39"/>
<dbReference type="InterPro" id="IPR006874">
    <property type="entry name" value="DUF621"/>
</dbReference>
<keyword evidence="2 5" id="KW-0812">Transmembrane</keyword>
<dbReference type="Pfam" id="PF04789">
    <property type="entry name" value="DUF621"/>
    <property type="match status" value="1"/>
</dbReference>
<dbReference type="InterPro" id="IPR017452">
    <property type="entry name" value="GPCR_Rhodpsn_7TM"/>
</dbReference>
<dbReference type="SUPFAM" id="SSF81321">
    <property type="entry name" value="Family A G protein-coupled receptor-like"/>
    <property type="match status" value="1"/>
</dbReference>
<dbReference type="PANTHER" id="PTHR22718">
    <property type="entry name" value="SERPENTINE RECEPTOR, CLASS X"/>
    <property type="match status" value="1"/>
</dbReference>
<accession>A0A914CG39</accession>
<evidence type="ECO:0000256" key="4">
    <source>
        <dbReference type="ARBA" id="ARBA00023136"/>
    </source>
</evidence>
<dbReference type="PROSITE" id="PS50262">
    <property type="entry name" value="G_PROTEIN_RECEP_F1_2"/>
    <property type="match status" value="1"/>
</dbReference>
<feature type="transmembrane region" description="Helical" evidence="5">
    <location>
        <begin position="76"/>
        <end position="96"/>
    </location>
</feature>
<evidence type="ECO:0000256" key="3">
    <source>
        <dbReference type="ARBA" id="ARBA00022989"/>
    </source>
</evidence>
<organism evidence="7 8">
    <name type="scientific">Acrobeloides nanus</name>
    <dbReference type="NCBI Taxonomy" id="290746"/>
    <lineage>
        <taxon>Eukaryota</taxon>
        <taxon>Metazoa</taxon>
        <taxon>Ecdysozoa</taxon>
        <taxon>Nematoda</taxon>
        <taxon>Chromadorea</taxon>
        <taxon>Rhabditida</taxon>
        <taxon>Tylenchina</taxon>
        <taxon>Cephalobomorpha</taxon>
        <taxon>Cephaloboidea</taxon>
        <taxon>Cephalobidae</taxon>
        <taxon>Acrobeloides</taxon>
    </lineage>
</organism>
<dbReference type="Proteomes" id="UP000887540">
    <property type="component" value="Unplaced"/>
</dbReference>
<feature type="domain" description="G-protein coupled receptors family 1 profile" evidence="6">
    <location>
        <begin position="1"/>
        <end position="148"/>
    </location>
</feature>
<evidence type="ECO:0000313" key="8">
    <source>
        <dbReference type="WBParaSite" id="ACRNAN_scaffold1035.g10515.t1"/>
    </source>
</evidence>
<name>A0A914CG39_9BILA</name>
<reference evidence="8" key="1">
    <citation type="submission" date="2022-11" db="UniProtKB">
        <authorList>
            <consortium name="WormBaseParasite"/>
        </authorList>
    </citation>
    <scope>IDENTIFICATION</scope>
</reference>
<dbReference type="Gene3D" id="1.20.1070.10">
    <property type="entry name" value="Rhodopsin 7-helix transmembrane proteins"/>
    <property type="match status" value="1"/>
</dbReference>
<proteinExistence type="predicted"/>
<evidence type="ECO:0000256" key="2">
    <source>
        <dbReference type="ARBA" id="ARBA00022692"/>
    </source>
</evidence>
<evidence type="ECO:0000259" key="6">
    <source>
        <dbReference type="PROSITE" id="PS50262"/>
    </source>
</evidence>
<feature type="transmembrane region" description="Helical" evidence="5">
    <location>
        <begin position="174"/>
        <end position="197"/>
    </location>
</feature>
<comment type="subcellular location">
    <subcellularLocation>
        <location evidence="1">Membrane</location>
    </subcellularLocation>
</comment>
<keyword evidence="4 5" id="KW-0472">Membrane</keyword>
<dbReference type="WBParaSite" id="ACRNAN_scaffold1035.g10515.t1">
    <property type="protein sequence ID" value="ACRNAN_scaffold1035.g10515.t1"/>
    <property type="gene ID" value="ACRNAN_scaffold1035.g10515"/>
</dbReference>
<protein>
    <submittedName>
        <fullName evidence="8">G-protein coupled receptors family 1 profile domain-containing protein</fullName>
    </submittedName>
</protein>
<dbReference type="GO" id="GO:0016020">
    <property type="term" value="C:membrane"/>
    <property type="evidence" value="ECO:0007669"/>
    <property type="project" value="UniProtKB-SubCell"/>
</dbReference>
<sequence length="277" mass="30944">MLINDLIMLVVMIIFMTTAIISDQPILSDTVYTVLSFAESFTYNGLLLFAFLLTLNRLAVFATPRIGKFFFDFPRIYGSVFVVWILTAGLVTGIMLSPCPIVAKPADIGFGSGCINGEANIFNYIGQYVATYLPVAMIVAYVLIYLEIKVGIFCNMYCCQLSKVNTHSKAEIKLLFQAALICSTFFIQNFCWTYLPFMTSGFSFGGELIFFAIMLSSILLYSVDAIVVLIFNSMVRRVAISFFKKETNLVFTSQYRPSIVTSSTDPVRRTSVSPFAK</sequence>
<feature type="transmembrane region" description="Helical" evidence="5">
    <location>
        <begin position="132"/>
        <end position="153"/>
    </location>
</feature>
<feature type="transmembrane region" description="Helical" evidence="5">
    <location>
        <begin position="7"/>
        <end position="26"/>
    </location>
</feature>
<evidence type="ECO:0000256" key="5">
    <source>
        <dbReference type="SAM" id="Phobius"/>
    </source>
</evidence>
<feature type="transmembrane region" description="Helical" evidence="5">
    <location>
        <begin position="209"/>
        <end position="235"/>
    </location>
</feature>
<evidence type="ECO:0000313" key="7">
    <source>
        <dbReference type="Proteomes" id="UP000887540"/>
    </source>
</evidence>
<evidence type="ECO:0000256" key="1">
    <source>
        <dbReference type="ARBA" id="ARBA00004370"/>
    </source>
</evidence>
<dbReference type="PANTHER" id="PTHR22718:SF25">
    <property type="entry name" value="G-PROTEIN COUPLED RECEPTORS FAMILY 1 PROFILE DOMAIN-CONTAINING PROTEIN"/>
    <property type="match status" value="1"/>
</dbReference>
<keyword evidence="7" id="KW-1185">Reference proteome</keyword>
<feature type="transmembrane region" description="Helical" evidence="5">
    <location>
        <begin position="46"/>
        <end position="64"/>
    </location>
</feature>
<keyword evidence="3 5" id="KW-1133">Transmembrane helix</keyword>